<dbReference type="InParanoid" id="A0A2J6TEH0"/>
<dbReference type="AlphaFoldDB" id="A0A2J6TEH0"/>
<reference evidence="3 4" key="1">
    <citation type="submission" date="2016-04" db="EMBL/GenBank/DDBJ databases">
        <title>A degradative enzymes factory behind the ericoid mycorrhizal symbiosis.</title>
        <authorList>
            <consortium name="DOE Joint Genome Institute"/>
            <person name="Martino E."/>
            <person name="Morin E."/>
            <person name="Grelet G."/>
            <person name="Kuo A."/>
            <person name="Kohler A."/>
            <person name="Daghino S."/>
            <person name="Barry K."/>
            <person name="Choi C."/>
            <person name="Cichocki N."/>
            <person name="Clum A."/>
            <person name="Copeland A."/>
            <person name="Hainaut M."/>
            <person name="Haridas S."/>
            <person name="Labutti K."/>
            <person name="Lindquist E."/>
            <person name="Lipzen A."/>
            <person name="Khouja H.-R."/>
            <person name="Murat C."/>
            <person name="Ohm R."/>
            <person name="Olson A."/>
            <person name="Spatafora J."/>
            <person name="Veneault-Fourrey C."/>
            <person name="Henrissat B."/>
            <person name="Grigoriev I."/>
            <person name="Martin F."/>
            <person name="Perotto S."/>
        </authorList>
    </citation>
    <scope>NUCLEOTIDE SEQUENCE [LARGE SCALE GENOMIC DNA]</scope>
    <source>
        <strain evidence="3 4">E</strain>
    </source>
</reference>
<dbReference type="OrthoDB" id="5308060at2759"/>
<feature type="region of interest" description="Disordered" evidence="1">
    <location>
        <begin position="458"/>
        <end position="481"/>
    </location>
</feature>
<evidence type="ECO:0000256" key="2">
    <source>
        <dbReference type="SAM" id="Phobius"/>
    </source>
</evidence>
<keyword evidence="2" id="KW-0472">Membrane</keyword>
<feature type="transmembrane region" description="Helical" evidence="2">
    <location>
        <begin position="96"/>
        <end position="113"/>
    </location>
</feature>
<organism evidence="3 4">
    <name type="scientific">Hyaloscypha bicolor E</name>
    <dbReference type="NCBI Taxonomy" id="1095630"/>
    <lineage>
        <taxon>Eukaryota</taxon>
        <taxon>Fungi</taxon>
        <taxon>Dikarya</taxon>
        <taxon>Ascomycota</taxon>
        <taxon>Pezizomycotina</taxon>
        <taxon>Leotiomycetes</taxon>
        <taxon>Helotiales</taxon>
        <taxon>Hyaloscyphaceae</taxon>
        <taxon>Hyaloscypha</taxon>
        <taxon>Hyaloscypha bicolor</taxon>
    </lineage>
</organism>
<evidence type="ECO:0000313" key="4">
    <source>
        <dbReference type="Proteomes" id="UP000235371"/>
    </source>
</evidence>
<proteinExistence type="predicted"/>
<dbReference type="SUPFAM" id="SSF51735">
    <property type="entry name" value="NAD(P)-binding Rossmann-fold domains"/>
    <property type="match status" value="1"/>
</dbReference>
<dbReference type="RefSeq" id="XP_024738335.1">
    <property type="nucleotide sequence ID" value="XM_024876868.1"/>
</dbReference>
<evidence type="ECO:0000256" key="1">
    <source>
        <dbReference type="SAM" id="MobiDB-lite"/>
    </source>
</evidence>
<keyword evidence="4" id="KW-1185">Reference proteome</keyword>
<dbReference type="STRING" id="1095630.A0A2J6TEH0"/>
<dbReference type="Gene3D" id="3.40.50.720">
    <property type="entry name" value="NAD(P)-binding Rossmann-like Domain"/>
    <property type="match status" value="1"/>
</dbReference>
<dbReference type="Pfam" id="PF08643">
    <property type="entry name" value="DUF1776"/>
    <property type="match status" value="1"/>
</dbReference>
<dbReference type="Proteomes" id="UP000235371">
    <property type="component" value="Unassembled WGS sequence"/>
</dbReference>
<dbReference type="EMBL" id="KZ613786">
    <property type="protein sequence ID" value="PMD61431.1"/>
    <property type="molecule type" value="Genomic_DNA"/>
</dbReference>
<dbReference type="InterPro" id="IPR036291">
    <property type="entry name" value="NAD(P)-bd_dom_sf"/>
</dbReference>
<name>A0A2J6TEH0_9HELO</name>
<dbReference type="GeneID" id="36584945"/>
<gene>
    <name evidence="3" type="ORF">K444DRAFT_559468</name>
</gene>
<dbReference type="InterPro" id="IPR013952">
    <property type="entry name" value="DUF1776_fun"/>
</dbReference>
<keyword evidence="2" id="KW-1133">Transmembrane helix</keyword>
<feature type="compositionally biased region" description="Low complexity" evidence="1">
    <location>
        <begin position="463"/>
        <end position="474"/>
    </location>
</feature>
<keyword evidence="2" id="KW-0812">Transmembrane</keyword>
<dbReference type="PANTHER" id="PTHR43313:SF1">
    <property type="entry name" value="3BETA-HYDROXYSTEROID DEHYDROGENASE DHS-16"/>
    <property type="match status" value="1"/>
</dbReference>
<evidence type="ECO:0000313" key="3">
    <source>
        <dbReference type="EMBL" id="PMD61431.1"/>
    </source>
</evidence>
<sequence>MSTTITLNIMSADDQAFLDILSSVPNDIRRYSNDVADYVDKHLEKVANTLREALSSSKWIPENARPRPPPPPRTATLPCAASTYSQIHDWVLKNKILTTVIMIAAGGLTYHIIKRKSNRKKRRAKRAPNGARVEVVVVAGSPSEPITRSISLDLERRGFIVYIVCNTIEEEVLVQNESRPDIKPLMIDIVDSESARGSIDRFTAFLQAPHAVAQGIKLHYLNFRSLILIPTPNYPSLPIATLAPSALSDLLNTRLLTPILTLQTFLPLLQTLPLSHPHQHTGPSAALLKPSVLVLTPSIISNLNPAFHLPESAIVSALSSFTSVLSSELQPLGIPVTHLQLGTFDTSPFASHNRQLTVSSQRAEMLKWEESARHAYGKNYATVTSKTGGGGVVGKGSSLRELNNAVFDAMIWGKGGVVRVGMGSRVYGFVGRWVPSGLVGWMMGVRGVGDKEEFGRAVGTSEGLGSRSTSPGSSSNGGNGNVHGLKLGESEYISVYGEHRDEPCLPGCEH</sequence>
<dbReference type="PANTHER" id="PTHR43313">
    <property type="entry name" value="SHORT-CHAIN DEHYDROGENASE/REDUCTASE FAMILY 9C"/>
    <property type="match status" value="1"/>
</dbReference>
<protein>
    <submittedName>
        <fullName evidence="3">DUF1776-domain-containing protein</fullName>
    </submittedName>
</protein>
<accession>A0A2J6TEH0</accession>